<organism evidence="5 6">
    <name type="scientific">Enterococcus aquimarinus</name>
    <dbReference type="NCBI Taxonomy" id="328396"/>
    <lineage>
        <taxon>Bacteria</taxon>
        <taxon>Bacillati</taxon>
        <taxon>Bacillota</taxon>
        <taxon>Bacilli</taxon>
        <taxon>Lactobacillales</taxon>
        <taxon>Enterococcaceae</taxon>
        <taxon>Enterococcus</taxon>
    </lineage>
</organism>
<comment type="caution">
    <text evidence="5">The sequence shown here is derived from an EMBL/GenBank/DDBJ whole genome shotgun (WGS) entry which is preliminary data.</text>
</comment>
<dbReference type="SUPFAM" id="SSF47413">
    <property type="entry name" value="lambda repressor-like DNA-binding domains"/>
    <property type="match status" value="1"/>
</dbReference>
<dbReference type="PROSITE" id="PS00356">
    <property type="entry name" value="HTH_LACI_1"/>
    <property type="match status" value="1"/>
</dbReference>
<dbReference type="Pfam" id="PF00356">
    <property type="entry name" value="LacI"/>
    <property type="match status" value="1"/>
</dbReference>
<evidence type="ECO:0000256" key="3">
    <source>
        <dbReference type="ARBA" id="ARBA00023163"/>
    </source>
</evidence>
<feature type="domain" description="HTH lacI-type" evidence="4">
    <location>
        <begin position="7"/>
        <end position="61"/>
    </location>
</feature>
<keyword evidence="3" id="KW-0804">Transcription</keyword>
<dbReference type="InterPro" id="IPR010982">
    <property type="entry name" value="Lambda_DNA-bd_dom_sf"/>
</dbReference>
<evidence type="ECO:0000256" key="1">
    <source>
        <dbReference type="ARBA" id="ARBA00023015"/>
    </source>
</evidence>
<protein>
    <recommendedName>
        <fullName evidence="4">HTH lacI-type domain-containing protein</fullName>
    </recommendedName>
</protein>
<dbReference type="GO" id="GO:0000976">
    <property type="term" value="F:transcription cis-regulatory region binding"/>
    <property type="evidence" value="ECO:0007669"/>
    <property type="project" value="TreeGrafter"/>
</dbReference>
<evidence type="ECO:0000313" key="6">
    <source>
        <dbReference type="Proteomes" id="UP000182149"/>
    </source>
</evidence>
<keyword evidence="2" id="KW-0238">DNA-binding</keyword>
<accession>A0A1L8QUG7</accession>
<keyword evidence="1" id="KW-0805">Transcription regulation</keyword>
<dbReference type="PRINTS" id="PR00036">
    <property type="entry name" value="HTHLACI"/>
</dbReference>
<dbReference type="STRING" id="328396.RU93_GL001610"/>
<dbReference type="PROSITE" id="PS50932">
    <property type="entry name" value="HTH_LACI_2"/>
    <property type="match status" value="1"/>
</dbReference>
<keyword evidence="6" id="KW-1185">Reference proteome</keyword>
<dbReference type="InterPro" id="IPR000843">
    <property type="entry name" value="HTH_LacI"/>
</dbReference>
<proteinExistence type="predicted"/>
<dbReference type="SMART" id="SM00354">
    <property type="entry name" value="HTH_LACI"/>
    <property type="match status" value="1"/>
</dbReference>
<dbReference type="OrthoDB" id="9775106at2"/>
<name>A0A1L8QUG7_9ENTE</name>
<gene>
    <name evidence="5" type="ORF">RU93_GL001610</name>
</gene>
<sequence length="336" mass="37497">MEKKNRVTIKDVAKEAGVSISTVSKALNRVEGVTDETREAIENIARKMNYVPNLMGKQLKSGKTKMIGVYTNRISGPYFNSLIDEIAYESKQHGYNLNVIVSDERAVIMNSILGNFVDGAIVVENVLDQKDIETINSNGVSTVFINRIVADKRVGSVVFDSFDKGYLAGNYLLNLGHKNIGYINGVDDIYDNDQRFQGFKAALSKSGITYNEENTIQGNFVEIDAYHNTLKYIQNPTTIFPSAFLAANDLSAVGFIKAMSENNYSVPEDFSIMGFDDAEVLKYFKPGLTTIRNSTKEQGKKAITHLLEMMERKTEGRVIEVKGTLIIRDTTKEYSQ</sequence>
<dbReference type="PANTHER" id="PTHR30146:SF109">
    <property type="entry name" value="HTH-TYPE TRANSCRIPTIONAL REGULATOR GALS"/>
    <property type="match status" value="1"/>
</dbReference>
<dbReference type="Proteomes" id="UP000182149">
    <property type="component" value="Unassembled WGS sequence"/>
</dbReference>
<dbReference type="InterPro" id="IPR028082">
    <property type="entry name" value="Peripla_BP_I"/>
</dbReference>
<dbReference type="Gene3D" id="3.40.50.2300">
    <property type="match status" value="2"/>
</dbReference>
<dbReference type="GO" id="GO:0003700">
    <property type="term" value="F:DNA-binding transcription factor activity"/>
    <property type="evidence" value="ECO:0007669"/>
    <property type="project" value="TreeGrafter"/>
</dbReference>
<dbReference type="EMBL" id="JXKD01000004">
    <property type="protein sequence ID" value="OJG11123.1"/>
    <property type="molecule type" value="Genomic_DNA"/>
</dbReference>
<dbReference type="SUPFAM" id="SSF53822">
    <property type="entry name" value="Periplasmic binding protein-like I"/>
    <property type="match status" value="1"/>
</dbReference>
<dbReference type="Pfam" id="PF13377">
    <property type="entry name" value="Peripla_BP_3"/>
    <property type="match status" value="1"/>
</dbReference>
<evidence type="ECO:0000313" key="5">
    <source>
        <dbReference type="EMBL" id="OJG11123.1"/>
    </source>
</evidence>
<dbReference type="InterPro" id="IPR046335">
    <property type="entry name" value="LacI/GalR-like_sensor"/>
</dbReference>
<dbReference type="RefSeq" id="WP_071874331.1">
    <property type="nucleotide sequence ID" value="NZ_JBHSHF010000020.1"/>
</dbReference>
<reference evidence="5 6" key="1">
    <citation type="submission" date="2014-12" db="EMBL/GenBank/DDBJ databases">
        <title>Draft genome sequences of 29 type strains of Enterococci.</title>
        <authorList>
            <person name="Zhong Z."/>
            <person name="Sun Z."/>
            <person name="Liu W."/>
            <person name="Zhang W."/>
            <person name="Zhang H."/>
        </authorList>
    </citation>
    <scope>NUCLEOTIDE SEQUENCE [LARGE SCALE GENOMIC DNA]</scope>
    <source>
        <strain evidence="5 6">DSM 17690</strain>
    </source>
</reference>
<evidence type="ECO:0000259" key="4">
    <source>
        <dbReference type="PROSITE" id="PS50932"/>
    </source>
</evidence>
<dbReference type="PANTHER" id="PTHR30146">
    <property type="entry name" value="LACI-RELATED TRANSCRIPTIONAL REPRESSOR"/>
    <property type="match status" value="1"/>
</dbReference>
<dbReference type="CDD" id="cd01392">
    <property type="entry name" value="HTH_LacI"/>
    <property type="match status" value="1"/>
</dbReference>
<dbReference type="CDD" id="cd06267">
    <property type="entry name" value="PBP1_LacI_sugar_binding-like"/>
    <property type="match status" value="1"/>
</dbReference>
<dbReference type="Gene3D" id="1.10.260.40">
    <property type="entry name" value="lambda repressor-like DNA-binding domains"/>
    <property type="match status" value="1"/>
</dbReference>
<dbReference type="AlphaFoldDB" id="A0A1L8QUG7"/>
<evidence type="ECO:0000256" key="2">
    <source>
        <dbReference type="ARBA" id="ARBA00023125"/>
    </source>
</evidence>